<accession>A0A1K1NEK4</accession>
<sequence length="281" mass="32271">MKKFSASRTAQYMALFRALETQRSHDKLVYDPYAIHFLDRGFQIATRLAALPLFHRMIQRIIQKKIPGAYSSGIARTRYIDELVQQAVNQGVQQVVILGAGFDTRALRLDFLRLLPVIEIDHPNTSAVKKEKLGSLPAHVQYLQLDFNNQGLEDLALNTSLPTVFIWEGVTNYLQEDAVAATFRFMEKFPAGSYVIFTYVDEKVLREPGAYYGGEKLLHDVAGLEEKWTFGWKPGTLRKYLHQFGLELLEDNSAVEYSRQYMPGRTEKGYEFYRVAFAVRK</sequence>
<dbReference type="InterPro" id="IPR029063">
    <property type="entry name" value="SAM-dependent_MTases_sf"/>
</dbReference>
<evidence type="ECO:0000256" key="4">
    <source>
        <dbReference type="RuleBase" id="RU362030"/>
    </source>
</evidence>
<dbReference type="PANTHER" id="PTHR43619">
    <property type="entry name" value="S-ADENOSYL-L-METHIONINE-DEPENDENT METHYLTRANSFERASE YKTD-RELATED"/>
    <property type="match status" value="1"/>
</dbReference>
<dbReference type="GO" id="GO:0032259">
    <property type="term" value="P:methylation"/>
    <property type="evidence" value="ECO:0007669"/>
    <property type="project" value="UniProtKB-KW"/>
</dbReference>
<keyword evidence="8" id="KW-1185">Reference proteome</keyword>
<evidence type="ECO:0000313" key="8">
    <source>
        <dbReference type="Proteomes" id="UP001326715"/>
    </source>
</evidence>
<dbReference type="STRING" id="1004.SAMN05661012_01245"/>
<dbReference type="GO" id="GO:0008168">
    <property type="term" value="F:methyltransferase activity"/>
    <property type="evidence" value="ECO:0007669"/>
    <property type="project" value="UniProtKB-UniRule"/>
</dbReference>
<name>A0A1K1NEK4_9BACT</name>
<dbReference type="InterPro" id="IPR007213">
    <property type="entry name" value="Ppm1/Ppm2/Tcmp"/>
</dbReference>
<dbReference type="OrthoDB" id="9806164at2"/>
<comment type="similarity">
    <text evidence="1 4">Belongs to the UPF0677 family.</text>
</comment>
<evidence type="ECO:0000313" key="5">
    <source>
        <dbReference type="EMBL" id="SFW33685.1"/>
    </source>
</evidence>
<reference evidence="5 7" key="1">
    <citation type="submission" date="2016-11" db="EMBL/GenBank/DDBJ databases">
        <authorList>
            <person name="Jaros S."/>
            <person name="Januszkiewicz K."/>
            <person name="Wedrychowicz H."/>
        </authorList>
    </citation>
    <scope>NUCLEOTIDE SEQUENCE [LARGE SCALE GENOMIC DNA]</scope>
    <source>
        <strain evidence="5 7">DSM 784</strain>
    </source>
</reference>
<comment type="function">
    <text evidence="4">Exhibits S-adenosyl-L-methionine-dependent methyltransferase activity.</text>
</comment>
<dbReference type="SUPFAM" id="SSF53335">
    <property type="entry name" value="S-adenosyl-L-methionine-dependent methyltransferases"/>
    <property type="match status" value="1"/>
</dbReference>
<gene>
    <name evidence="5" type="ORF">SAMN05661012_01245</name>
    <name evidence="6" type="ORF">SR876_06235</name>
</gene>
<dbReference type="NCBIfam" id="TIGR00027">
    <property type="entry name" value="mthyl_TIGR00027"/>
    <property type="match status" value="1"/>
</dbReference>
<dbReference type="RefSeq" id="WP_072357921.1">
    <property type="nucleotide sequence ID" value="NZ_CP139972.1"/>
</dbReference>
<dbReference type="PANTHER" id="PTHR43619:SF2">
    <property type="entry name" value="S-ADENOSYL-L-METHIONINE-DEPENDENT METHYLTRANSFERASES SUPERFAMILY PROTEIN"/>
    <property type="match status" value="1"/>
</dbReference>
<dbReference type="EMBL" id="FPIZ01000003">
    <property type="protein sequence ID" value="SFW33685.1"/>
    <property type="molecule type" value="Genomic_DNA"/>
</dbReference>
<evidence type="ECO:0000256" key="3">
    <source>
        <dbReference type="ARBA" id="ARBA00022679"/>
    </source>
</evidence>
<dbReference type="Pfam" id="PF04072">
    <property type="entry name" value="LCM"/>
    <property type="match status" value="1"/>
</dbReference>
<evidence type="ECO:0000256" key="1">
    <source>
        <dbReference type="ARBA" id="ARBA00008138"/>
    </source>
</evidence>
<organism evidence="5 7">
    <name type="scientific">Chitinophaga sancti</name>
    <dbReference type="NCBI Taxonomy" id="1004"/>
    <lineage>
        <taxon>Bacteria</taxon>
        <taxon>Pseudomonadati</taxon>
        <taxon>Bacteroidota</taxon>
        <taxon>Chitinophagia</taxon>
        <taxon>Chitinophagales</taxon>
        <taxon>Chitinophagaceae</taxon>
        <taxon>Chitinophaga</taxon>
    </lineage>
</organism>
<reference evidence="6 8" key="2">
    <citation type="submission" date="2023-11" db="EMBL/GenBank/DDBJ databases">
        <title>MicrobeMod: A computational toolkit for identifying prokaryotic methylation and restriction-modification with nanopore sequencing.</title>
        <authorList>
            <person name="Crits-Christoph A."/>
            <person name="Kang S.C."/>
            <person name="Lee H."/>
            <person name="Ostrov N."/>
        </authorList>
    </citation>
    <scope>NUCLEOTIDE SEQUENCE [LARGE SCALE GENOMIC DNA]</scope>
    <source>
        <strain evidence="6 8">ATCC 23090</strain>
    </source>
</reference>
<keyword evidence="2 4" id="KW-0489">Methyltransferase</keyword>
<protein>
    <recommendedName>
        <fullName evidence="4">S-adenosyl-L-methionine-dependent methyltransferase</fullName>
        <ecNumber evidence="4">2.1.1.-</ecNumber>
    </recommendedName>
</protein>
<evidence type="ECO:0000313" key="6">
    <source>
        <dbReference type="EMBL" id="WQG91089.1"/>
    </source>
</evidence>
<dbReference type="EC" id="2.1.1.-" evidence="4"/>
<evidence type="ECO:0000256" key="2">
    <source>
        <dbReference type="ARBA" id="ARBA00022603"/>
    </source>
</evidence>
<dbReference type="Proteomes" id="UP001326715">
    <property type="component" value="Chromosome"/>
</dbReference>
<dbReference type="EMBL" id="CP140154">
    <property type="protein sequence ID" value="WQG91089.1"/>
    <property type="molecule type" value="Genomic_DNA"/>
</dbReference>
<keyword evidence="4" id="KW-0949">S-adenosyl-L-methionine</keyword>
<evidence type="ECO:0000313" key="7">
    <source>
        <dbReference type="Proteomes" id="UP000183788"/>
    </source>
</evidence>
<dbReference type="Proteomes" id="UP000183788">
    <property type="component" value="Unassembled WGS sequence"/>
</dbReference>
<dbReference type="InterPro" id="IPR011610">
    <property type="entry name" value="SAM_mthyl_Trfase_ML2640-like"/>
</dbReference>
<keyword evidence="3 5" id="KW-0808">Transferase</keyword>
<dbReference type="AlphaFoldDB" id="A0A1K1NEK4"/>
<proteinExistence type="inferred from homology"/>
<dbReference type="Gene3D" id="3.40.50.150">
    <property type="entry name" value="Vaccinia Virus protein VP39"/>
    <property type="match status" value="1"/>
</dbReference>